<dbReference type="KEGG" id="lem:LEN_2812"/>
<dbReference type="Gene3D" id="2.60.40.3140">
    <property type="match status" value="1"/>
</dbReference>
<dbReference type="InterPro" id="IPR038765">
    <property type="entry name" value="Papain-like_cys_pep_sf"/>
</dbReference>
<accession>A0AAU9ALW1</accession>
<evidence type="ECO:0000256" key="2">
    <source>
        <dbReference type="SAM" id="SignalP"/>
    </source>
</evidence>
<dbReference type="InterPro" id="IPR024618">
    <property type="entry name" value="DUF3857"/>
</dbReference>
<dbReference type="EMBL" id="AP014940">
    <property type="protein sequence ID" value="BAV98299.1"/>
    <property type="molecule type" value="Genomic_DNA"/>
</dbReference>
<dbReference type="RefSeq" id="WP_096378792.1">
    <property type="nucleotide sequence ID" value="NZ_AP014940.1"/>
</dbReference>
<gene>
    <name evidence="5" type="ORF">LEN_2812</name>
</gene>
<evidence type="ECO:0000259" key="4">
    <source>
        <dbReference type="Pfam" id="PF12969"/>
    </source>
</evidence>
<dbReference type="SUPFAM" id="SSF54001">
    <property type="entry name" value="Cysteine proteinases"/>
    <property type="match status" value="1"/>
</dbReference>
<proteinExistence type="predicted"/>
<feature type="signal peptide" evidence="2">
    <location>
        <begin position="1"/>
        <end position="27"/>
    </location>
</feature>
<protein>
    <recommendedName>
        <fullName evidence="7">DUF3857 domain-containing protein</fullName>
    </recommendedName>
</protein>
<evidence type="ECO:0000313" key="6">
    <source>
        <dbReference type="Proteomes" id="UP000218824"/>
    </source>
</evidence>
<dbReference type="AlphaFoldDB" id="A0AAU9ALW1"/>
<dbReference type="InterPro" id="IPR002931">
    <property type="entry name" value="Transglutaminase-like"/>
</dbReference>
<keyword evidence="2" id="KW-0732">Signal</keyword>
<reference evidence="5 6" key="1">
    <citation type="journal article" date="2017" name="DNA Res.">
        <title>Complete genome sequence and expression profile of the commercial lytic enzyme producer Lysobacter enzymogenes M497-1.</title>
        <authorList>
            <person name="Takami H."/>
            <person name="Toyoda A."/>
            <person name="Uchiyama I."/>
            <person name="Itoh T."/>
            <person name="Takaki Y."/>
            <person name="Arai W."/>
            <person name="Nishi S."/>
            <person name="Kawai M."/>
            <person name="Shinya K."/>
            <person name="Ikeda H."/>
        </authorList>
    </citation>
    <scope>NUCLEOTIDE SEQUENCE [LARGE SCALE GENOMIC DNA]</scope>
    <source>
        <strain evidence="5 6">M497-1</strain>
    </source>
</reference>
<name>A0AAU9ALW1_LYSEN</name>
<feature type="chain" id="PRO_5043437405" description="DUF3857 domain-containing protein" evidence="2">
    <location>
        <begin position="28"/>
        <end position="647"/>
    </location>
</feature>
<evidence type="ECO:0000313" key="5">
    <source>
        <dbReference type="EMBL" id="BAV98299.1"/>
    </source>
</evidence>
<feature type="domain" description="DUF3857" evidence="4">
    <location>
        <begin position="67"/>
        <end position="235"/>
    </location>
</feature>
<sequence length="647" mass="69932">MRIVMPRRWAALSLALAAALAAQAAFAQPPSAQGAPAGSAATQGADESADEQPARVDRLHYTYTVQPDGTYTEQRESALKVLREEAVEQAKYASIGYSASLQTLDVAEAYTLKSDGRRIAVPKSNYQVQTNQGRGNGGPAFSDIATTRLVFPDLAVGDTVVLNYRLVGKQPMFEGQFSDTSSFSDYAYMGDLKLKYDLPASMKIRKEAYGGLKTVRDEVVGDRRIVEWSFSNRQPRKAELRTTPPFDLTRSNGASVSTFANYGDIARVYGERALPKAVPTERVRKLADEIAAGKTAPREVAQALYEWVSLNINYAGNCIGLGAVVPRDQDFVLDNRIGDCKDHATLLQALLAAKGIEATQALINSGTSYTLAPVPVASAVNHVLNYLPGLDLYLDATAKGIAFGELPWSVAGKPVLRVDRPDLQARTPAPAKLANRQSMKTQLTVSEDGSIKGSMTVELAGQPAMEFRAGLRDLSDKDAGELVKKVYESGGIQAIGSFRQDDPKPLRSRHNFQVDIEAKQAVPMPGAFALGAFFTTPLPVAALVGSGAASQIKDEGEGLCIGGRSEETYRIEFPKTVKVLAKPQDLKLESNGSRYEASYRLEGNVLHAHRVIEDVSVGPVCSGEYNRGYSEFASKVLPNLKAQVVYQ</sequence>
<feature type="region of interest" description="Disordered" evidence="1">
    <location>
        <begin position="31"/>
        <end position="54"/>
    </location>
</feature>
<dbReference type="Pfam" id="PF01841">
    <property type="entry name" value="Transglut_core"/>
    <property type="match status" value="1"/>
</dbReference>
<dbReference type="Proteomes" id="UP000218824">
    <property type="component" value="Chromosome"/>
</dbReference>
<dbReference type="GeneID" id="83064650"/>
<evidence type="ECO:0008006" key="7">
    <source>
        <dbReference type="Google" id="ProtNLM"/>
    </source>
</evidence>
<dbReference type="Pfam" id="PF12969">
    <property type="entry name" value="DUF3857"/>
    <property type="match status" value="1"/>
</dbReference>
<dbReference type="Gene3D" id="3.10.620.30">
    <property type="match status" value="1"/>
</dbReference>
<feature type="compositionally biased region" description="Low complexity" evidence="1">
    <location>
        <begin position="31"/>
        <end position="45"/>
    </location>
</feature>
<feature type="domain" description="Transglutaminase-like" evidence="3">
    <location>
        <begin position="284"/>
        <end position="359"/>
    </location>
</feature>
<evidence type="ECO:0000259" key="3">
    <source>
        <dbReference type="Pfam" id="PF01841"/>
    </source>
</evidence>
<organism evidence="5 6">
    <name type="scientific">Lysobacter enzymogenes</name>
    <dbReference type="NCBI Taxonomy" id="69"/>
    <lineage>
        <taxon>Bacteria</taxon>
        <taxon>Pseudomonadati</taxon>
        <taxon>Pseudomonadota</taxon>
        <taxon>Gammaproteobacteria</taxon>
        <taxon>Lysobacterales</taxon>
        <taxon>Lysobacteraceae</taxon>
        <taxon>Lysobacter</taxon>
    </lineage>
</organism>
<evidence type="ECO:0000256" key="1">
    <source>
        <dbReference type="SAM" id="MobiDB-lite"/>
    </source>
</evidence>